<evidence type="ECO:0000313" key="2">
    <source>
        <dbReference type="Proteomes" id="UP000289555"/>
    </source>
</evidence>
<protein>
    <submittedName>
        <fullName evidence="1">Uncharacterized protein</fullName>
    </submittedName>
</protein>
<keyword evidence="2" id="KW-1185">Reference proteome</keyword>
<organism evidence="1 2">
    <name type="scientific">Vreelandella olivaria</name>
    <dbReference type="NCBI Taxonomy" id="390919"/>
    <lineage>
        <taxon>Bacteria</taxon>
        <taxon>Pseudomonadati</taxon>
        <taxon>Pseudomonadota</taxon>
        <taxon>Gammaproteobacteria</taxon>
        <taxon>Oceanospirillales</taxon>
        <taxon>Halomonadaceae</taxon>
        <taxon>Vreelandella</taxon>
    </lineage>
</organism>
<dbReference type="EMBL" id="AP019416">
    <property type="protein sequence ID" value="BBI52305.1"/>
    <property type="molecule type" value="Genomic_DNA"/>
</dbReference>
<proteinExistence type="predicted"/>
<evidence type="ECO:0000313" key="1">
    <source>
        <dbReference type="EMBL" id="BBI52305.1"/>
    </source>
</evidence>
<reference evidence="2" key="1">
    <citation type="journal article" date="2019" name="Microbiol. Resour. Announc.">
        <title>Complete Genome Sequence of Halomonas olivaria, a Moderately Halophilic Bacterium Isolated from Olive Processing Effluents, Obtained by Nanopore Sequencing.</title>
        <authorList>
            <person name="Nagata S."/>
            <person name="Ii K.M."/>
            <person name="Tsukimi T."/>
            <person name="Miura M.C."/>
            <person name="Galipon J."/>
            <person name="Arakawa K."/>
        </authorList>
    </citation>
    <scope>NUCLEOTIDE SEQUENCE [LARGE SCALE GENOMIC DNA]</scope>
    <source>
        <strain evidence="2">TYRC17</strain>
    </source>
</reference>
<dbReference type="Proteomes" id="UP000289555">
    <property type="component" value="Chromosome"/>
</dbReference>
<accession>A0ABM7GMU4</accession>
<gene>
    <name evidence="1" type="ORF">HORIV_47260</name>
</gene>
<sequence>MKIQEKELEAEDEEDVADCIFNVPINLAQEFTKYDYNIGEPEGRSFTGSV</sequence>
<name>A0ABM7GMU4_9GAMM</name>